<protein>
    <submittedName>
        <fullName evidence="2">Uncharacterized protein</fullName>
    </submittedName>
</protein>
<feature type="transmembrane region" description="Helical" evidence="1">
    <location>
        <begin position="6"/>
        <end position="24"/>
    </location>
</feature>
<name>A0A9P9JR30_FUSRE</name>
<proteinExistence type="predicted"/>
<keyword evidence="1" id="KW-0812">Transmembrane</keyword>
<reference evidence="2" key="1">
    <citation type="journal article" date="2021" name="Nat. Commun.">
        <title>Genetic determinants of endophytism in the Arabidopsis root mycobiome.</title>
        <authorList>
            <person name="Mesny F."/>
            <person name="Miyauchi S."/>
            <person name="Thiergart T."/>
            <person name="Pickel B."/>
            <person name="Atanasova L."/>
            <person name="Karlsson M."/>
            <person name="Huettel B."/>
            <person name="Barry K.W."/>
            <person name="Haridas S."/>
            <person name="Chen C."/>
            <person name="Bauer D."/>
            <person name="Andreopoulos W."/>
            <person name="Pangilinan J."/>
            <person name="LaButti K."/>
            <person name="Riley R."/>
            <person name="Lipzen A."/>
            <person name="Clum A."/>
            <person name="Drula E."/>
            <person name="Henrissat B."/>
            <person name="Kohler A."/>
            <person name="Grigoriev I.V."/>
            <person name="Martin F.M."/>
            <person name="Hacquard S."/>
        </authorList>
    </citation>
    <scope>NUCLEOTIDE SEQUENCE</scope>
    <source>
        <strain evidence="2">MPI-CAGE-AT-0023</strain>
    </source>
</reference>
<evidence type="ECO:0000313" key="3">
    <source>
        <dbReference type="Proteomes" id="UP000720189"/>
    </source>
</evidence>
<dbReference type="AlphaFoldDB" id="A0A9P9JR30"/>
<accession>A0A9P9JR30</accession>
<sequence>MQTVNQYNLAVVLFTAFGSFTYGVNSSIITSRLACLPFGAISTWQHRGREPTGVPR</sequence>
<evidence type="ECO:0000256" key="1">
    <source>
        <dbReference type="SAM" id="Phobius"/>
    </source>
</evidence>
<keyword evidence="1" id="KW-0472">Membrane</keyword>
<organism evidence="2 3">
    <name type="scientific">Fusarium redolens</name>
    <dbReference type="NCBI Taxonomy" id="48865"/>
    <lineage>
        <taxon>Eukaryota</taxon>
        <taxon>Fungi</taxon>
        <taxon>Dikarya</taxon>
        <taxon>Ascomycota</taxon>
        <taxon>Pezizomycotina</taxon>
        <taxon>Sordariomycetes</taxon>
        <taxon>Hypocreomycetidae</taxon>
        <taxon>Hypocreales</taxon>
        <taxon>Nectriaceae</taxon>
        <taxon>Fusarium</taxon>
        <taxon>Fusarium redolens species complex</taxon>
    </lineage>
</organism>
<keyword evidence="3" id="KW-1185">Reference proteome</keyword>
<dbReference type="RefSeq" id="XP_046042862.1">
    <property type="nucleotide sequence ID" value="XM_046194201.1"/>
</dbReference>
<dbReference type="EMBL" id="JAGMUX010000023">
    <property type="protein sequence ID" value="KAH7230051.1"/>
    <property type="molecule type" value="Genomic_DNA"/>
</dbReference>
<comment type="caution">
    <text evidence="2">The sequence shown here is derived from an EMBL/GenBank/DDBJ whole genome shotgun (WGS) entry which is preliminary data.</text>
</comment>
<evidence type="ECO:0000313" key="2">
    <source>
        <dbReference type="EMBL" id="KAH7230051.1"/>
    </source>
</evidence>
<keyword evidence="1" id="KW-1133">Transmembrane helix</keyword>
<gene>
    <name evidence="2" type="ORF">BKA55DRAFT_583325</name>
</gene>
<dbReference type="Proteomes" id="UP000720189">
    <property type="component" value="Unassembled WGS sequence"/>
</dbReference>
<dbReference type="GeneID" id="70224155"/>